<keyword evidence="2 4" id="KW-0863">Zinc-finger</keyword>
<protein>
    <recommendedName>
        <fullName evidence="5">MYND-type domain-containing protein</fullName>
    </recommendedName>
</protein>
<dbReference type="InterPro" id="IPR002893">
    <property type="entry name" value="Znf_MYND"/>
</dbReference>
<dbReference type="HOGENOM" id="CLU_1045816_0_0_1"/>
<dbReference type="InterPro" id="IPR024119">
    <property type="entry name" value="TF_DEAF-1"/>
</dbReference>
<evidence type="ECO:0000259" key="5">
    <source>
        <dbReference type="PROSITE" id="PS50865"/>
    </source>
</evidence>
<dbReference type="PROSITE" id="PS50865">
    <property type="entry name" value="ZF_MYND_2"/>
    <property type="match status" value="1"/>
</dbReference>
<dbReference type="GO" id="GO:0000981">
    <property type="term" value="F:DNA-binding transcription factor activity, RNA polymerase II-specific"/>
    <property type="evidence" value="ECO:0007669"/>
    <property type="project" value="TreeGrafter"/>
</dbReference>
<dbReference type="PROSITE" id="PS01360">
    <property type="entry name" value="ZF_MYND_1"/>
    <property type="match status" value="1"/>
</dbReference>
<feature type="domain" description="MYND-type" evidence="5">
    <location>
        <begin position="144"/>
        <end position="184"/>
    </location>
</feature>
<organism evidence="6 7">
    <name type="scientific">Coniosporium apollinis (strain CBS 100218)</name>
    <name type="common">Rock-inhabiting black yeast</name>
    <dbReference type="NCBI Taxonomy" id="1168221"/>
    <lineage>
        <taxon>Eukaryota</taxon>
        <taxon>Fungi</taxon>
        <taxon>Dikarya</taxon>
        <taxon>Ascomycota</taxon>
        <taxon>Pezizomycotina</taxon>
        <taxon>Dothideomycetes</taxon>
        <taxon>Dothideomycetes incertae sedis</taxon>
        <taxon>Coniosporium</taxon>
    </lineage>
</organism>
<dbReference type="OMA" id="KGPMERG"/>
<dbReference type="AlphaFoldDB" id="R7YP04"/>
<dbReference type="Pfam" id="PF01753">
    <property type="entry name" value="zf-MYND"/>
    <property type="match status" value="1"/>
</dbReference>
<evidence type="ECO:0000256" key="1">
    <source>
        <dbReference type="ARBA" id="ARBA00022723"/>
    </source>
</evidence>
<keyword evidence="7" id="KW-1185">Reference proteome</keyword>
<dbReference type="EMBL" id="JH767563">
    <property type="protein sequence ID" value="EON63549.1"/>
    <property type="molecule type" value="Genomic_DNA"/>
</dbReference>
<keyword evidence="3" id="KW-0862">Zinc</keyword>
<dbReference type="RefSeq" id="XP_007778866.1">
    <property type="nucleotide sequence ID" value="XM_007780676.1"/>
</dbReference>
<evidence type="ECO:0000256" key="4">
    <source>
        <dbReference type="PROSITE-ProRule" id="PRU00134"/>
    </source>
</evidence>
<dbReference type="GO" id="GO:0008270">
    <property type="term" value="F:zinc ion binding"/>
    <property type="evidence" value="ECO:0007669"/>
    <property type="project" value="UniProtKB-KW"/>
</dbReference>
<accession>R7YP04</accession>
<dbReference type="SUPFAM" id="SSF144232">
    <property type="entry name" value="HIT/MYND zinc finger-like"/>
    <property type="match status" value="1"/>
</dbReference>
<dbReference type="eggNOG" id="ENOG502RZI8">
    <property type="taxonomic scope" value="Eukaryota"/>
</dbReference>
<reference evidence="7" key="1">
    <citation type="submission" date="2012-06" db="EMBL/GenBank/DDBJ databases">
        <title>The genome sequence of Coniosporium apollinis CBS 100218.</title>
        <authorList>
            <consortium name="The Broad Institute Genome Sequencing Platform"/>
            <person name="Cuomo C."/>
            <person name="Gorbushina A."/>
            <person name="Noack S."/>
            <person name="Walker B."/>
            <person name="Young S.K."/>
            <person name="Zeng Q."/>
            <person name="Gargeya S."/>
            <person name="Fitzgerald M."/>
            <person name="Haas B."/>
            <person name="Abouelleil A."/>
            <person name="Alvarado L."/>
            <person name="Arachchi H.M."/>
            <person name="Berlin A.M."/>
            <person name="Chapman S.B."/>
            <person name="Goldberg J."/>
            <person name="Griggs A."/>
            <person name="Gujja S."/>
            <person name="Hansen M."/>
            <person name="Howarth C."/>
            <person name="Imamovic A."/>
            <person name="Larimer J."/>
            <person name="McCowan C."/>
            <person name="Montmayeur A."/>
            <person name="Murphy C."/>
            <person name="Neiman D."/>
            <person name="Pearson M."/>
            <person name="Priest M."/>
            <person name="Roberts A."/>
            <person name="Saif S."/>
            <person name="Shea T."/>
            <person name="Sisk P."/>
            <person name="Sykes S."/>
            <person name="Wortman J."/>
            <person name="Nusbaum C."/>
            <person name="Birren B."/>
        </authorList>
    </citation>
    <scope>NUCLEOTIDE SEQUENCE [LARGE SCALE GENOMIC DNA]</scope>
    <source>
        <strain evidence="7">CBS 100218</strain>
    </source>
</reference>
<dbReference type="OrthoDB" id="341421at2759"/>
<evidence type="ECO:0000256" key="2">
    <source>
        <dbReference type="ARBA" id="ARBA00022771"/>
    </source>
</evidence>
<sequence length="215" mass="24273">MGAWGYGLLQSDHDYDCAGNLSDEAGIELFYPEDPEATRKKLDDGTLSRLFDNHENRTFSPKCTTIILGVLAMQVGAKIEDRHLDLLRSIYRSAGLYEEGERQMRKALERYKNDGTPYSIDSPGLDLTVALKGPMERGEIPRLCTNCDKSETELELKRCGKCKVVLYCSPECQKADWKTHKRFCRPAPDPQPVTQSPSGIIGLNVDPFHSLRDFR</sequence>
<dbReference type="Gene3D" id="6.10.140.2220">
    <property type="match status" value="1"/>
</dbReference>
<dbReference type="GO" id="GO:0005634">
    <property type="term" value="C:nucleus"/>
    <property type="evidence" value="ECO:0007669"/>
    <property type="project" value="TreeGrafter"/>
</dbReference>
<proteinExistence type="predicted"/>
<name>R7YP04_CONA1</name>
<keyword evidence="1" id="KW-0479">Metal-binding</keyword>
<dbReference type="PANTHER" id="PTHR10237">
    <property type="entry name" value="DEFORMED EPIDERMAL AUTOREGULATORY FACTOR 1 HOMOLOG SUPPRESSIN"/>
    <property type="match status" value="1"/>
</dbReference>
<dbReference type="GeneID" id="19900088"/>
<evidence type="ECO:0000256" key="3">
    <source>
        <dbReference type="ARBA" id="ARBA00022833"/>
    </source>
</evidence>
<dbReference type="PANTHER" id="PTHR10237:SF14">
    <property type="entry name" value="MYND-TYPE DOMAIN-CONTAINING PROTEIN"/>
    <property type="match status" value="1"/>
</dbReference>
<evidence type="ECO:0000313" key="7">
    <source>
        <dbReference type="Proteomes" id="UP000016924"/>
    </source>
</evidence>
<dbReference type="STRING" id="1168221.R7YP04"/>
<gene>
    <name evidence="6" type="ORF">W97_02777</name>
</gene>
<evidence type="ECO:0000313" key="6">
    <source>
        <dbReference type="EMBL" id="EON63549.1"/>
    </source>
</evidence>
<dbReference type="Proteomes" id="UP000016924">
    <property type="component" value="Unassembled WGS sequence"/>
</dbReference>